<dbReference type="STRING" id="169427.SAMN05192548_102816"/>
<organism evidence="5 6">
    <name type="scientific">Paraburkholderia terricola</name>
    <dbReference type="NCBI Taxonomy" id="169427"/>
    <lineage>
        <taxon>Bacteria</taxon>
        <taxon>Pseudomonadati</taxon>
        <taxon>Pseudomonadota</taxon>
        <taxon>Betaproteobacteria</taxon>
        <taxon>Burkholderiales</taxon>
        <taxon>Burkholderiaceae</taxon>
        <taxon>Paraburkholderia</taxon>
    </lineage>
</organism>
<dbReference type="AlphaFoldDB" id="A0A1M6TLL8"/>
<dbReference type="NCBIfam" id="NF005478">
    <property type="entry name" value="PRK07079.1"/>
    <property type="match status" value="1"/>
</dbReference>
<reference evidence="5 6" key="1">
    <citation type="submission" date="2016-11" db="EMBL/GenBank/DDBJ databases">
        <authorList>
            <person name="Jaros S."/>
            <person name="Januszkiewicz K."/>
            <person name="Wedrychowicz H."/>
        </authorList>
    </citation>
    <scope>NUCLEOTIDE SEQUENCE [LARGE SCALE GENOMIC DNA]</scope>
    <source>
        <strain evidence="5 6">LMG 20594</strain>
    </source>
</reference>
<evidence type="ECO:0000313" key="5">
    <source>
        <dbReference type="EMBL" id="SHK57962.1"/>
    </source>
</evidence>
<dbReference type="Gene3D" id="3.40.630.10">
    <property type="entry name" value="Zn peptidases"/>
    <property type="match status" value="1"/>
</dbReference>
<sequence length="474" mass="51285">MNRSHAIDMATSYFDDGRFMHVLAERVALHTESQLASSRPALYAYLHEQMVPELEALGFTWQIVDNPIPDKSPFLIAERIEDPSALTVLTYGHGDVVPGYDAQWRAGLDPWRIVVDGDRWYGRGTADNKGQHTINLAALAQVIDARGGRLGYNVKAIIEMGEETGSPGLASVCADHREALAADLFIASDGPRVAASRPTIFLGSRGNFNFTMRLELREGAHHSGNWGGLLRSPGIRLANALATMVDAHGRILVKTLLPESLPQSVRDALRSIEVGGGPNDPEIDPNWGEPGLSPVERLIGWNALEVLAFKTGNPESPVNAIPGYAFAHCQLRYVVGSDSENLLRHIREHLDMHGFTDIEVTTSGTPMQATRLDPDDPWVRWGLASIQATTGEEPALLPNLGGSLPNDVFAEILGLPTLWVPHSYAACSQHAPNEHLLGSVARQALQIMAGLFWDLGEQGAGVREGVRVAGAAVG</sequence>
<protein>
    <submittedName>
        <fullName evidence="5">Acetylornithine deacetylase/Succinyl-diaminopimelate desuccinylase</fullName>
    </submittedName>
</protein>
<dbReference type="GO" id="GO:0046872">
    <property type="term" value="F:metal ion binding"/>
    <property type="evidence" value="ECO:0007669"/>
    <property type="project" value="UniProtKB-KW"/>
</dbReference>
<dbReference type="InterPro" id="IPR002933">
    <property type="entry name" value="Peptidase_M20"/>
</dbReference>
<dbReference type="SUPFAM" id="SSF53187">
    <property type="entry name" value="Zn-dependent exopeptidases"/>
    <property type="match status" value="1"/>
</dbReference>
<dbReference type="InterPro" id="IPR011650">
    <property type="entry name" value="Peptidase_M20_dimer"/>
</dbReference>
<evidence type="ECO:0000259" key="4">
    <source>
        <dbReference type="Pfam" id="PF07687"/>
    </source>
</evidence>
<dbReference type="RefSeq" id="WP_073430812.1">
    <property type="nucleotide sequence ID" value="NZ_CADFGY010000016.1"/>
</dbReference>
<accession>A0A1M6TLL8</accession>
<dbReference type="OrthoDB" id="9761532at2"/>
<keyword evidence="3" id="KW-0378">Hydrolase</keyword>
<keyword evidence="1" id="KW-0645">Protease</keyword>
<dbReference type="GO" id="GO:0008233">
    <property type="term" value="F:peptidase activity"/>
    <property type="evidence" value="ECO:0007669"/>
    <property type="project" value="UniProtKB-KW"/>
</dbReference>
<evidence type="ECO:0000256" key="2">
    <source>
        <dbReference type="ARBA" id="ARBA00022723"/>
    </source>
</evidence>
<proteinExistence type="predicted"/>
<dbReference type="PANTHER" id="PTHR43270">
    <property type="entry name" value="BETA-ALA-HIS DIPEPTIDASE"/>
    <property type="match status" value="1"/>
</dbReference>
<evidence type="ECO:0000256" key="3">
    <source>
        <dbReference type="ARBA" id="ARBA00022801"/>
    </source>
</evidence>
<dbReference type="EMBL" id="FRAB01000028">
    <property type="protein sequence ID" value="SHK57962.1"/>
    <property type="molecule type" value="Genomic_DNA"/>
</dbReference>
<dbReference type="Proteomes" id="UP000184395">
    <property type="component" value="Unassembled WGS sequence"/>
</dbReference>
<evidence type="ECO:0000313" key="6">
    <source>
        <dbReference type="Proteomes" id="UP000184395"/>
    </source>
</evidence>
<keyword evidence="2" id="KW-0479">Metal-binding</keyword>
<dbReference type="InterPro" id="IPR051458">
    <property type="entry name" value="Cyt/Met_Dipeptidase"/>
</dbReference>
<evidence type="ECO:0000256" key="1">
    <source>
        <dbReference type="ARBA" id="ARBA00022670"/>
    </source>
</evidence>
<dbReference type="Pfam" id="PF07687">
    <property type="entry name" value="M20_dimer"/>
    <property type="match status" value="1"/>
</dbReference>
<dbReference type="PANTHER" id="PTHR43270:SF12">
    <property type="entry name" value="SUCCINYL-DIAMINOPIMELATE DESUCCINYLASE"/>
    <property type="match status" value="1"/>
</dbReference>
<dbReference type="GO" id="GO:0006508">
    <property type="term" value="P:proteolysis"/>
    <property type="evidence" value="ECO:0007669"/>
    <property type="project" value="UniProtKB-KW"/>
</dbReference>
<feature type="domain" description="Peptidase M20 dimerisation" evidence="4">
    <location>
        <begin position="211"/>
        <end position="353"/>
    </location>
</feature>
<dbReference type="Pfam" id="PF01546">
    <property type="entry name" value="Peptidase_M20"/>
    <property type="match status" value="1"/>
</dbReference>
<dbReference type="Gene3D" id="3.30.70.360">
    <property type="match status" value="1"/>
</dbReference>
<gene>
    <name evidence="5" type="ORF">SAMN05192548_102816</name>
</gene>
<name>A0A1M6TLL8_9BURK</name>